<gene>
    <name evidence="1" type="ORF">M72_12101</name>
</gene>
<dbReference type="AlphaFoldDB" id="A0A0M6WUP5"/>
<accession>A0A0M6WUP5</accession>
<reference evidence="2" key="1">
    <citation type="submission" date="2015-05" db="EMBL/GenBank/DDBJ databases">
        <authorList>
            <consortium name="Pathogen Informatics"/>
        </authorList>
    </citation>
    <scope>NUCLEOTIDE SEQUENCE [LARGE SCALE GENOMIC DNA]</scope>
    <source>
        <strain evidence="2">M72</strain>
    </source>
</reference>
<sequence length="70" mass="7530">MDITGVGNLSCLYNYGISDSDTRHVTGKENGIGSVDENGKQKECQTCKNRKYVDGSDEANVSFKSAAHVS</sequence>
<organism evidence="1 2">
    <name type="scientific">Roseburia faecis</name>
    <dbReference type="NCBI Taxonomy" id="301302"/>
    <lineage>
        <taxon>Bacteria</taxon>
        <taxon>Bacillati</taxon>
        <taxon>Bacillota</taxon>
        <taxon>Clostridia</taxon>
        <taxon>Lachnospirales</taxon>
        <taxon>Lachnospiraceae</taxon>
        <taxon>Roseburia</taxon>
    </lineage>
</organism>
<name>A0A0M6WUP5_9FIRM</name>
<evidence type="ECO:0000313" key="1">
    <source>
        <dbReference type="EMBL" id="CRL41380.1"/>
    </source>
</evidence>
<evidence type="ECO:0000313" key="2">
    <source>
        <dbReference type="Proteomes" id="UP000049979"/>
    </source>
</evidence>
<proteinExistence type="predicted"/>
<dbReference type="STRING" id="301302.ERS852420_01358"/>
<dbReference type="RefSeq" id="WP_055068448.1">
    <property type="nucleotide sequence ID" value="NZ_CP173697.1"/>
</dbReference>
<dbReference type="Proteomes" id="UP000049979">
    <property type="component" value="Unassembled WGS sequence"/>
</dbReference>
<protein>
    <submittedName>
        <fullName evidence="1">Uncharacterized protein</fullName>
    </submittedName>
</protein>
<dbReference type="EMBL" id="CVRR01000048">
    <property type="protein sequence ID" value="CRL41380.1"/>
    <property type="molecule type" value="Genomic_DNA"/>
</dbReference>
<keyword evidence="2" id="KW-1185">Reference proteome</keyword>